<proteinExistence type="predicted"/>
<gene>
    <name evidence="2" type="ORF">Prum_096460</name>
</gene>
<reference evidence="2 3" key="1">
    <citation type="submission" date="2020-03" db="EMBL/GenBank/DDBJ databases">
        <title>Whole genome shotgun sequence of Phytohabitans rumicis NBRC 108638.</title>
        <authorList>
            <person name="Komaki H."/>
            <person name="Tamura T."/>
        </authorList>
    </citation>
    <scope>NUCLEOTIDE SEQUENCE [LARGE SCALE GENOMIC DNA]</scope>
    <source>
        <strain evidence="2 3">NBRC 108638</strain>
    </source>
</reference>
<protein>
    <recommendedName>
        <fullName evidence="4">PhoD-like phosphatase metallophosphatase domain-containing protein</fullName>
    </recommendedName>
</protein>
<comment type="caution">
    <text evidence="2">The sequence shown here is derived from an EMBL/GenBank/DDBJ whole genome shotgun (WGS) entry which is preliminary data.</text>
</comment>
<dbReference type="Proteomes" id="UP000482960">
    <property type="component" value="Unassembled WGS sequence"/>
</dbReference>
<evidence type="ECO:0000313" key="2">
    <source>
        <dbReference type="EMBL" id="GFJ96004.1"/>
    </source>
</evidence>
<name>A0A6V8LII6_9ACTN</name>
<dbReference type="PANTHER" id="PTHR37031:SF2">
    <property type="entry name" value="PHOD-LIKE PHOSPHATASE METALLOPHOSPHATASE DOMAIN-CONTAINING PROTEIN"/>
    <property type="match status" value="1"/>
</dbReference>
<evidence type="ECO:0000313" key="3">
    <source>
        <dbReference type="Proteomes" id="UP000482960"/>
    </source>
</evidence>
<reference evidence="2 3" key="2">
    <citation type="submission" date="2020-03" db="EMBL/GenBank/DDBJ databases">
        <authorList>
            <person name="Ichikawa N."/>
            <person name="Kimura A."/>
            <person name="Kitahashi Y."/>
            <person name="Uohara A."/>
        </authorList>
    </citation>
    <scope>NUCLEOTIDE SEQUENCE [LARGE SCALE GENOMIC DNA]</scope>
    <source>
        <strain evidence="2 3">NBRC 108638</strain>
    </source>
</reference>
<dbReference type="AlphaFoldDB" id="A0A6V8LII6"/>
<keyword evidence="3" id="KW-1185">Reference proteome</keyword>
<organism evidence="2 3">
    <name type="scientific">Phytohabitans rumicis</name>
    <dbReference type="NCBI Taxonomy" id="1076125"/>
    <lineage>
        <taxon>Bacteria</taxon>
        <taxon>Bacillati</taxon>
        <taxon>Actinomycetota</taxon>
        <taxon>Actinomycetes</taxon>
        <taxon>Micromonosporales</taxon>
        <taxon>Micromonosporaceae</taxon>
    </lineage>
</organism>
<dbReference type="InterPro" id="IPR038607">
    <property type="entry name" value="PhoD-like_sf"/>
</dbReference>
<accession>A0A6V8LII6</accession>
<feature type="region of interest" description="Disordered" evidence="1">
    <location>
        <begin position="590"/>
        <end position="618"/>
    </location>
</feature>
<evidence type="ECO:0000256" key="1">
    <source>
        <dbReference type="SAM" id="MobiDB-lite"/>
    </source>
</evidence>
<evidence type="ECO:0008006" key="4">
    <source>
        <dbReference type="Google" id="ProtNLM"/>
    </source>
</evidence>
<dbReference type="PANTHER" id="PTHR37031">
    <property type="entry name" value="METALLOPHOSPHATASE BINDING DOMAIN PROTEIN"/>
    <property type="match status" value="1"/>
</dbReference>
<sequence>MLGFGDETLPSFALPPGDLSRLRIVHGSCRKLHGKFNDGLATVGYLIDKARAESTAEDPWSLIRPHLLLLTGDQIYADDVADSVLAMCTDFGDTLLGWPVPGEWLPGVPLPNWPTALPPGTRTDLALDAAGFTGGLKHPELAKSHLMGLGEFLAMYLLAWSPTLWPDELPVSEGGDWWERQWVQQLRQTLPRVRRALANVVTYMILDDHEVTDDWNLSRDWCRRVWGEEEHESTPKPLARRIVTNALLAYALCQAWGNTPDRFTAAGAAGTQILTEVEGSPGAPDRPGWNGQPYRQPVLDRIADLLGVPTGRLPAARRGASVLPKHTSALRYDYSVTWPGRPFELIVTDPRTARMFDPDPQAAPGVLSDDALVAQLPAPAAAPYLTIVVIPGPVLGVPVAERLQRKLTSELNNYYLDDEAWALRPKTYHRLLGRLAHRPRVLMLSGDVHMGFTIKAGLWARQPYGEPAPVATPLRSDIAQLTASSFRHPAGHTFALTATGWRALPLRELFQENLEDAACWPAKLTPEVDWAFHPAGIGNSWQDSFKQEPAWLDVTAGRQRPRVFVPEHWRVRLRYITGWRHSPAVISPVRRPRRVRPPAPSSAGSGTSSASPSPRRNA</sequence>
<dbReference type="EMBL" id="BLPG01000002">
    <property type="protein sequence ID" value="GFJ96004.1"/>
    <property type="molecule type" value="Genomic_DNA"/>
</dbReference>
<dbReference type="Gene3D" id="3.60.21.70">
    <property type="entry name" value="PhoD-like phosphatase"/>
    <property type="match status" value="1"/>
</dbReference>
<feature type="compositionally biased region" description="Low complexity" evidence="1">
    <location>
        <begin position="601"/>
        <end position="618"/>
    </location>
</feature>